<comment type="caution">
    <text evidence="2">The sequence shown here is derived from an EMBL/GenBank/DDBJ whole genome shotgun (WGS) entry which is preliminary data.</text>
</comment>
<evidence type="ECO:0000313" key="2">
    <source>
        <dbReference type="EMBL" id="KAJ9585508.1"/>
    </source>
</evidence>
<evidence type="ECO:0000259" key="1">
    <source>
        <dbReference type="Pfam" id="PF24576"/>
    </source>
</evidence>
<organism evidence="2 3">
    <name type="scientific">Diploptera punctata</name>
    <name type="common">Pacific beetle cockroach</name>
    <dbReference type="NCBI Taxonomy" id="6984"/>
    <lineage>
        <taxon>Eukaryota</taxon>
        <taxon>Metazoa</taxon>
        <taxon>Ecdysozoa</taxon>
        <taxon>Arthropoda</taxon>
        <taxon>Hexapoda</taxon>
        <taxon>Insecta</taxon>
        <taxon>Pterygota</taxon>
        <taxon>Neoptera</taxon>
        <taxon>Polyneoptera</taxon>
        <taxon>Dictyoptera</taxon>
        <taxon>Blattodea</taxon>
        <taxon>Blaberoidea</taxon>
        <taxon>Blaberidae</taxon>
        <taxon>Diplopterinae</taxon>
        <taxon>Diploptera</taxon>
    </lineage>
</organism>
<protein>
    <recommendedName>
        <fullName evidence="1">Ionotropic receptor 75a N-terminal domain-containing protein</fullName>
    </recommendedName>
</protein>
<reference evidence="2" key="1">
    <citation type="journal article" date="2023" name="IScience">
        <title>Live-bearing cockroach genome reveals convergent evolutionary mechanisms linked to viviparity in insects and beyond.</title>
        <authorList>
            <person name="Fouks B."/>
            <person name="Harrison M.C."/>
            <person name="Mikhailova A.A."/>
            <person name="Marchal E."/>
            <person name="English S."/>
            <person name="Carruthers M."/>
            <person name="Jennings E.C."/>
            <person name="Chiamaka E.L."/>
            <person name="Frigard R.A."/>
            <person name="Pippel M."/>
            <person name="Attardo G.M."/>
            <person name="Benoit J.B."/>
            <person name="Bornberg-Bauer E."/>
            <person name="Tobe S.S."/>
        </authorList>
    </citation>
    <scope>NUCLEOTIDE SEQUENCE</scope>
    <source>
        <strain evidence="2">Stay&amp;Tobe</strain>
    </source>
</reference>
<gene>
    <name evidence="2" type="ORF">L9F63_002709</name>
</gene>
<sequence length="102" mass="12417">ASVMERFARIRWLLFIRDTKLNQYFDGMNIPHDSEFIVARKSQFREMIELYEVYRIFPSWPIIQDYIGTWLPHNQINWSTASFLDRRRNLERIELRGTASSF</sequence>
<dbReference type="Proteomes" id="UP001233999">
    <property type="component" value="Unassembled WGS sequence"/>
</dbReference>
<accession>A0AAD8ECR0</accession>
<evidence type="ECO:0000313" key="3">
    <source>
        <dbReference type="Proteomes" id="UP001233999"/>
    </source>
</evidence>
<dbReference type="InterPro" id="IPR057074">
    <property type="entry name" value="IR75A_N"/>
</dbReference>
<feature type="non-terminal residue" evidence="2">
    <location>
        <position position="102"/>
    </location>
</feature>
<name>A0AAD8ECR0_DIPPU</name>
<keyword evidence="3" id="KW-1185">Reference proteome</keyword>
<dbReference type="AlphaFoldDB" id="A0AAD8ECR0"/>
<feature type="domain" description="Ionotropic receptor 75a N-terminal" evidence="1">
    <location>
        <begin position="12"/>
        <end position="98"/>
    </location>
</feature>
<dbReference type="Pfam" id="PF24576">
    <property type="entry name" value="IR75A_N"/>
    <property type="match status" value="1"/>
</dbReference>
<feature type="non-terminal residue" evidence="2">
    <location>
        <position position="1"/>
    </location>
</feature>
<dbReference type="EMBL" id="JASPKZ010007266">
    <property type="protein sequence ID" value="KAJ9585508.1"/>
    <property type="molecule type" value="Genomic_DNA"/>
</dbReference>
<reference evidence="2" key="2">
    <citation type="submission" date="2023-05" db="EMBL/GenBank/DDBJ databases">
        <authorList>
            <person name="Fouks B."/>
        </authorList>
    </citation>
    <scope>NUCLEOTIDE SEQUENCE</scope>
    <source>
        <strain evidence="2">Stay&amp;Tobe</strain>
        <tissue evidence="2">Testes</tissue>
    </source>
</reference>
<proteinExistence type="predicted"/>